<evidence type="ECO:0000313" key="2">
    <source>
        <dbReference type="Proteomes" id="UP000634136"/>
    </source>
</evidence>
<sequence length="44" mass="5007">MGLAINSFMRNVQDERNNVKIFILNSFTAKDANEDFSKICIAIN</sequence>
<gene>
    <name evidence="1" type="ORF">G2W53_028550</name>
</gene>
<evidence type="ECO:0000313" key="1">
    <source>
        <dbReference type="EMBL" id="KAF7814581.1"/>
    </source>
</evidence>
<organism evidence="1 2">
    <name type="scientific">Senna tora</name>
    <dbReference type="NCBI Taxonomy" id="362788"/>
    <lineage>
        <taxon>Eukaryota</taxon>
        <taxon>Viridiplantae</taxon>
        <taxon>Streptophyta</taxon>
        <taxon>Embryophyta</taxon>
        <taxon>Tracheophyta</taxon>
        <taxon>Spermatophyta</taxon>
        <taxon>Magnoliopsida</taxon>
        <taxon>eudicotyledons</taxon>
        <taxon>Gunneridae</taxon>
        <taxon>Pentapetalae</taxon>
        <taxon>rosids</taxon>
        <taxon>fabids</taxon>
        <taxon>Fabales</taxon>
        <taxon>Fabaceae</taxon>
        <taxon>Caesalpinioideae</taxon>
        <taxon>Cassia clade</taxon>
        <taxon>Senna</taxon>
    </lineage>
</organism>
<dbReference type="EMBL" id="JAAIUW010000009">
    <property type="protein sequence ID" value="KAF7814581.1"/>
    <property type="molecule type" value="Genomic_DNA"/>
</dbReference>
<comment type="caution">
    <text evidence="1">The sequence shown here is derived from an EMBL/GenBank/DDBJ whole genome shotgun (WGS) entry which is preliminary data.</text>
</comment>
<dbReference type="Proteomes" id="UP000634136">
    <property type="component" value="Unassembled WGS sequence"/>
</dbReference>
<dbReference type="AlphaFoldDB" id="A0A834WCX9"/>
<keyword evidence="2" id="KW-1185">Reference proteome</keyword>
<protein>
    <submittedName>
        <fullName evidence="1">Uncharacterized protein</fullName>
    </submittedName>
</protein>
<accession>A0A834WCX9</accession>
<name>A0A834WCX9_9FABA</name>
<reference evidence="1" key="1">
    <citation type="submission" date="2020-09" db="EMBL/GenBank/DDBJ databases">
        <title>Genome-Enabled Discovery of Anthraquinone Biosynthesis in Senna tora.</title>
        <authorList>
            <person name="Kang S.-H."/>
            <person name="Pandey R.P."/>
            <person name="Lee C.-M."/>
            <person name="Sim J.-S."/>
            <person name="Jeong J.-T."/>
            <person name="Choi B.-S."/>
            <person name="Jung M."/>
            <person name="Ginzburg D."/>
            <person name="Zhao K."/>
            <person name="Won S.Y."/>
            <person name="Oh T.-J."/>
            <person name="Yu Y."/>
            <person name="Kim N.-H."/>
            <person name="Lee O.R."/>
            <person name="Lee T.-H."/>
            <person name="Bashyal P."/>
            <person name="Kim T.-S."/>
            <person name="Lee W.-H."/>
            <person name="Kawkins C."/>
            <person name="Kim C.-K."/>
            <person name="Kim J.S."/>
            <person name="Ahn B.O."/>
            <person name="Rhee S.Y."/>
            <person name="Sohng J.K."/>
        </authorList>
    </citation>
    <scope>NUCLEOTIDE SEQUENCE</scope>
    <source>
        <tissue evidence="1">Leaf</tissue>
    </source>
</reference>
<proteinExistence type="predicted"/>